<evidence type="ECO:0000256" key="1">
    <source>
        <dbReference type="SAM" id="MobiDB-lite"/>
    </source>
</evidence>
<gene>
    <name evidence="2" type="ORF">DARMORV10_C06P34720.1</name>
</gene>
<dbReference type="EMBL" id="HG994370">
    <property type="protein sequence ID" value="CAF2061457.1"/>
    <property type="molecule type" value="Genomic_DNA"/>
</dbReference>
<name>A0A816QG92_BRANA</name>
<feature type="region of interest" description="Disordered" evidence="1">
    <location>
        <begin position="101"/>
        <end position="135"/>
    </location>
</feature>
<feature type="region of interest" description="Disordered" evidence="1">
    <location>
        <begin position="33"/>
        <end position="55"/>
    </location>
</feature>
<protein>
    <submittedName>
        <fullName evidence="2">(rape) hypothetical protein</fullName>
    </submittedName>
</protein>
<reference evidence="2" key="1">
    <citation type="submission" date="2021-01" db="EMBL/GenBank/DDBJ databases">
        <authorList>
            <consortium name="Genoscope - CEA"/>
            <person name="William W."/>
        </authorList>
    </citation>
    <scope>NUCLEOTIDE SEQUENCE</scope>
</reference>
<dbReference type="PANTHER" id="PTHR35277">
    <property type="entry name" value="OS09G0363700 PROTEIN"/>
    <property type="match status" value="1"/>
</dbReference>
<dbReference type="Proteomes" id="UP001295469">
    <property type="component" value="Chromosome C06"/>
</dbReference>
<accession>A0A816QG92</accession>
<sequence length="161" mass="18164">MDLVRQKLGSIEPFRKGGTHYFSFTSDGFNASRFEKNTKTEQTPPNQEPKVGGSKDHIIIYGEGRFRHPSMAEQNLNSLSEEKTVRAPNVLERVKEEIEAIGHHPEKSRSHHHKETHGTSDDIDQNTPVDDVKGPGFFERVKEDVEAIVNAVVTPKHSPKK</sequence>
<organism evidence="2">
    <name type="scientific">Brassica napus</name>
    <name type="common">Rape</name>
    <dbReference type="NCBI Taxonomy" id="3708"/>
    <lineage>
        <taxon>Eukaryota</taxon>
        <taxon>Viridiplantae</taxon>
        <taxon>Streptophyta</taxon>
        <taxon>Embryophyta</taxon>
        <taxon>Tracheophyta</taxon>
        <taxon>Spermatophyta</taxon>
        <taxon>Magnoliopsida</taxon>
        <taxon>eudicotyledons</taxon>
        <taxon>Gunneridae</taxon>
        <taxon>Pentapetalae</taxon>
        <taxon>rosids</taxon>
        <taxon>malvids</taxon>
        <taxon>Brassicales</taxon>
        <taxon>Brassicaceae</taxon>
        <taxon>Brassiceae</taxon>
        <taxon>Brassica</taxon>
    </lineage>
</organism>
<dbReference type="AlphaFoldDB" id="A0A816QG92"/>
<evidence type="ECO:0000313" key="2">
    <source>
        <dbReference type="EMBL" id="CAF2061457.1"/>
    </source>
</evidence>
<proteinExistence type="predicted"/>
<dbReference type="PANTHER" id="PTHR35277:SF10">
    <property type="entry name" value="OS09G0363700 PROTEIN"/>
    <property type="match status" value="1"/>
</dbReference>